<proteinExistence type="inferred from homology"/>
<evidence type="ECO:0000313" key="3">
    <source>
        <dbReference type="EMBL" id="PYH83170.1"/>
    </source>
</evidence>
<dbReference type="STRING" id="1448315.A0A319CFM1"/>
<dbReference type="Proteomes" id="UP000248340">
    <property type="component" value="Unassembled WGS sequence"/>
</dbReference>
<gene>
    <name evidence="3" type="ORF">BO82DRAFT_382527</name>
</gene>
<dbReference type="PANTHER" id="PTHR12161:SF5">
    <property type="entry name" value="IST1 HOMOLOG"/>
    <property type="match status" value="1"/>
</dbReference>
<dbReference type="InterPro" id="IPR005061">
    <property type="entry name" value="Ist1"/>
</dbReference>
<dbReference type="AlphaFoldDB" id="A0A319CFM1"/>
<reference evidence="3 4" key="1">
    <citation type="submission" date="2016-12" db="EMBL/GenBank/DDBJ databases">
        <title>The genomes of Aspergillus section Nigri reveals drivers in fungal speciation.</title>
        <authorList>
            <consortium name="DOE Joint Genome Institute"/>
            <person name="Vesth T.C."/>
            <person name="Nybo J."/>
            <person name="Theobald S."/>
            <person name="Brandl J."/>
            <person name="Frisvad J.C."/>
            <person name="Nielsen K.F."/>
            <person name="Lyhne E.K."/>
            <person name="Kogle M.E."/>
            <person name="Kuo A."/>
            <person name="Riley R."/>
            <person name="Clum A."/>
            <person name="Nolan M."/>
            <person name="Lipzen A."/>
            <person name="Salamov A."/>
            <person name="Henrissat B."/>
            <person name="Wiebenga A."/>
            <person name="De Vries R.P."/>
            <person name="Grigoriev I.V."/>
            <person name="Mortensen U.H."/>
            <person name="Andersen M.R."/>
            <person name="Baker S.E."/>
        </authorList>
    </citation>
    <scope>NUCLEOTIDE SEQUENCE [LARGE SCALE GENOMIC DNA]</scope>
    <source>
        <strain evidence="3 4">CBS 121591</strain>
    </source>
</reference>
<evidence type="ECO:0000256" key="2">
    <source>
        <dbReference type="SAM" id="MobiDB-lite"/>
    </source>
</evidence>
<name>A0A319CFM1_9EURO</name>
<sequence length="403" mass="42222">MPPSPQTSKLTSTLHLLIPRLRLLQKKDTASSVIQRRDLSGLLAEGRDSSARIRVENVIATDIAVEVMEMIELYCELLLARANVLDQAAFGERGAQARNRARVASSAAAAGKQVWHGGGGGGVSGSGSGDTPSGGSGGRFAFFGLGAKPASTTATASETADHTGDAGPAGQEEYLDPALDEAAAVIFYAYPRFPHDVRELTILRNLLAERWGKEFMALAQEDAVPGVRVPSRVAKALRVRAPSAELVDCYLMEIARAYGVNWGGRGHRVEGGAPTTAGLDDVPGHDGGDGAGGYDGEGGHGDGGDGDIPSTPRRSPTENEARRASETLALNQATPPRGLQTQAKSPVSVAPPGPRLDNLHPRVKVPGDSSSTLSSTAVGETARTKSEIPELDELTRRFAALRR</sequence>
<evidence type="ECO:0008006" key="5">
    <source>
        <dbReference type="Google" id="ProtNLM"/>
    </source>
</evidence>
<dbReference type="InterPro" id="IPR042277">
    <property type="entry name" value="IST1-like"/>
</dbReference>
<feature type="compositionally biased region" description="Polar residues" evidence="2">
    <location>
        <begin position="368"/>
        <end position="378"/>
    </location>
</feature>
<dbReference type="Pfam" id="PF03398">
    <property type="entry name" value="Ist1"/>
    <property type="match status" value="2"/>
</dbReference>
<feature type="compositionally biased region" description="Polar residues" evidence="2">
    <location>
        <begin position="328"/>
        <end position="345"/>
    </location>
</feature>
<accession>A0A319CFM1</accession>
<feature type="region of interest" description="Disordered" evidence="2">
    <location>
        <begin position="272"/>
        <end position="387"/>
    </location>
</feature>
<feature type="region of interest" description="Disordered" evidence="2">
    <location>
        <begin position="153"/>
        <end position="172"/>
    </location>
</feature>
<dbReference type="OrthoDB" id="29853at2759"/>
<dbReference type="EMBL" id="KZ821691">
    <property type="protein sequence ID" value="PYH83170.1"/>
    <property type="molecule type" value="Genomic_DNA"/>
</dbReference>
<dbReference type="GO" id="GO:0015031">
    <property type="term" value="P:protein transport"/>
    <property type="evidence" value="ECO:0007669"/>
    <property type="project" value="InterPro"/>
</dbReference>
<feature type="region of interest" description="Disordered" evidence="2">
    <location>
        <begin position="112"/>
        <end position="133"/>
    </location>
</feature>
<comment type="similarity">
    <text evidence="1">Belongs to the IST1 family.</text>
</comment>
<feature type="compositionally biased region" description="Gly residues" evidence="2">
    <location>
        <begin position="116"/>
        <end position="133"/>
    </location>
</feature>
<dbReference type="Gene3D" id="1.20.1260.60">
    <property type="entry name" value="Vacuolar protein sorting-associated protein Ist1"/>
    <property type="match status" value="1"/>
</dbReference>
<dbReference type="GeneID" id="37140684"/>
<dbReference type="PANTHER" id="PTHR12161">
    <property type="entry name" value="IST1 FAMILY MEMBER"/>
    <property type="match status" value="1"/>
</dbReference>
<evidence type="ECO:0000313" key="4">
    <source>
        <dbReference type="Proteomes" id="UP000248340"/>
    </source>
</evidence>
<dbReference type="RefSeq" id="XP_025493370.1">
    <property type="nucleotide sequence ID" value="XM_025637942.1"/>
</dbReference>
<evidence type="ECO:0000256" key="1">
    <source>
        <dbReference type="ARBA" id="ARBA00005536"/>
    </source>
</evidence>
<dbReference type="VEuPathDB" id="FungiDB:BO82DRAFT_382527"/>
<protein>
    <recommendedName>
        <fullName evidence="5">DUF292-domain-containing protein</fullName>
    </recommendedName>
</protein>
<feature type="compositionally biased region" description="Basic and acidic residues" evidence="2">
    <location>
        <begin position="315"/>
        <end position="325"/>
    </location>
</feature>
<keyword evidence="4" id="KW-1185">Reference proteome</keyword>
<organism evidence="3 4">
    <name type="scientific">Aspergillus uvarum CBS 121591</name>
    <dbReference type="NCBI Taxonomy" id="1448315"/>
    <lineage>
        <taxon>Eukaryota</taxon>
        <taxon>Fungi</taxon>
        <taxon>Dikarya</taxon>
        <taxon>Ascomycota</taxon>
        <taxon>Pezizomycotina</taxon>
        <taxon>Eurotiomycetes</taxon>
        <taxon>Eurotiomycetidae</taxon>
        <taxon>Eurotiales</taxon>
        <taxon>Aspergillaceae</taxon>
        <taxon>Aspergillus</taxon>
        <taxon>Aspergillus subgen. Circumdati</taxon>
    </lineage>
</organism>